<dbReference type="Gene3D" id="2.60.120.40">
    <property type="match status" value="1"/>
</dbReference>
<protein>
    <recommendedName>
        <fullName evidence="4">C1q domain-containing protein</fullName>
    </recommendedName>
</protein>
<dbReference type="Proteomes" id="UP000182034">
    <property type="component" value="Unassembled WGS sequence"/>
</dbReference>
<evidence type="ECO:0008006" key="4">
    <source>
        <dbReference type="Google" id="ProtNLM"/>
    </source>
</evidence>
<reference evidence="3" key="1">
    <citation type="submission" date="2016-10" db="EMBL/GenBank/DDBJ databases">
        <authorList>
            <person name="Varghese N."/>
            <person name="Submissions S."/>
        </authorList>
    </citation>
    <scope>NUCLEOTIDE SEQUENCE [LARGE SCALE GENOMIC DNA]</scope>
    <source>
        <strain evidence="3">SUR2</strain>
    </source>
</reference>
<dbReference type="SUPFAM" id="SSF49842">
    <property type="entry name" value="TNF-like"/>
    <property type="match status" value="1"/>
</dbReference>
<accession>A0A1K2IIW0</accession>
<evidence type="ECO:0000313" key="3">
    <source>
        <dbReference type="Proteomes" id="UP000182034"/>
    </source>
</evidence>
<keyword evidence="1" id="KW-0732">Signal</keyword>
<organism evidence="2 3">
    <name type="scientific">Chryseobacterium limigenitum</name>
    <dbReference type="NCBI Taxonomy" id="1612149"/>
    <lineage>
        <taxon>Bacteria</taxon>
        <taxon>Pseudomonadati</taxon>
        <taxon>Bacteroidota</taxon>
        <taxon>Flavobacteriia</taxon>
        <taxon>Flavobacteriales</taxon>
        <taxon>Weeksellaceae</taxon>
        <taxon>Chryseobacterium group</taxon>
        <taxon>Chryseobacterium</taxon>
    </lineage>
</organism>
<dbReference type="InterPro" id="IPR008983">
    <property type="entry name" value="Tumour_necrosis_fac-like_dom"/>
</dbReference>
<gene>
    <name evidence="2" type="ORF">SAMN05216324_103230</name>
</gene>
<sequence length="249" mass="26857">MMKKAYKKTLLFLVFTSQIFFSQIGINTANPQAMLEVVAKPTFTANDKVLEVRNSVSYSLLNVKNNGNVNIGKALKPNSLAGNVGDILVSQGPNTPPVWKKSIVDAPTIQIFSAQRNTTSTTPVYSMQGRVLDFPTINTSPTADIGTWDSNTNVFTVNKKGIYHITTGMDAPGNFTNNSNLALFITTPNFYQTASGIIYPSGGGNNFSTNTILSVVLNPGDVIYISATSGSSTWYQGSSFLSILYSELP</sequence>
<feature type="chain" id="PRO_5012973120" description="C1q domain-containing protein" evidence="1">
    <location>
        <begin position="23"/>
        <end position="249"/>
    </location>
</feature>
<dbReference type="STRING" id="1612149.SAMN05216324_103230"/>
<keyword evidence="3" id="KW-1185">Reference proteome</keyword>
<evidence type="ECO:0000313" key="2">
    <source>
        <dbReference type="EMBL" id="SFZ92356.1"/>
    </source>
</evidence>
<dbReference type="OrthoDB" id="1345111at2"/>
<dbReference type="EMBL" id="FPKW01000003">
    <property type="protein sequence ID" value="SFZ92356.1"/>
    <property type="molecule type" value="Genomic_DNA"/>
</dbReference>
<name>A0A1K2IIW0_9FLAO</name>
<feature type="signal peptide" evidence="1">
    <location>
        <begin position="1"/>
        <end position="22"/>
    </location>
</feature>
<dbReference type="AlphaFoldDB" id="A0A1K2IIW0"/>
<dbReference type="RefSeq" id="WP_139255424.1">
    <property type="nucleotide sequence ID" value="NZ_FPKW01000003.1"/>
</dbReference>
<proteinExistence type="predicted"/>
<evidence type="ECO:0000256" key="1">
    <source>
        <dbReference type="SAM" id="SignalP"/>
    </source>
</evidence>